<dbReference type="PROSITE" id="PS50166">
    <property type="entry name" value="IMPORTIN_B_NT"/>
    <property type="match status" value="1"/>
</dbReference>
<keyword evidence="5" id="KW-0677">Repeat</keyword>
<reference evidence="9" key="1">
    <citation type="submission" date="2020-11" db="EMBL/GenBank/DDBJ databases">
        <authorList>
            <consortium name="DOE Joint Genome Institute"/>
            <person name="Ahrendt S."/>
            <person name="Riley R."/>
            <person name="Andreopoulos W."/>
            <person name="Labutti K."/>
            <person name="Pangilinan J."/>
            <person name="Ruiz-Duenas F.J."/>
            <person name="Barrasa J.M."/>
            <person name="Sanchez-Garcia M."/>
            <person name="Camarero S."/>
            <person name="Miyauchi S."/>
            <person name="Serrano A."/>
            <person name="Linde D."/>
            <person name="Babiker R."/>
            <person name="Drula E."/>
            <person name="Ayuso-Fernandez I."/>
            <person name="Pacheco R."/>
            <person name="Padilla G."/>
            <person name="Ferreira P."/>
            <person name="Barriuso J."/>
            <person name="Kellner H."/>
            <person name="Castanera R."/>
            <person name="Alfaro M."/>
            <person name="Ramirez L."/>
            <person name="Pisabarro A.G."/>
            <person name="Kuo A."/>
            <person name="Tritt A."/>
            <person name="Lipzen A."/>
            <person name="He G."/>
            <person name="Yan M."/>
            <person name="Ng V."/>
            <person name="Cullen D."/>
            <person name="Martin F."/>
            <person name="Rosso M.-N."/>
            <person name="Henrissat B."/>
            <person name="Hibbett D."/>
            <person name="Martinez A.T."/>
            <person name="Grigoriev I.V."/>
        </authorList>
    </citation>
    <scope>NUCLEOTIDE SEQUENCE</scope>
    <source>
        <strain evidence="9">CIRM-BRFM 674</strain>
    </source>
</reference>
<comment type="caution">
    <text evidence="9">The sequence shown here is derived from an EMBL/GenBank/DDBJ whole genome shotgun (WGS) entry which is preliminary data.</text>
</comment>
<evidence type="ECO:0000256" key="6">
    <source>
        <dbReference type="ARBA" id="ARBA00022927"/>
    </source>
</evidence>
<dbReference type="GO" id="GO:0031267">
    <property type="term" value="F:small GTPase binding"/>
    <property type="evidence" value="ECO:0007669"/>
    <property type="project" value="InterPro"/>
</dbReference>
<dbReference type="PANTHER" id="PTHR10527">
    <property type="entry name" value="IMPORTIN BETA"/>
    <property type="match status" value="1"/>
</dbReference>
<dbReference type="Pfam" id="PF25780">
    <property type="entry name" value="TPR_IPO5"/>
    <property type="match status" value="1"/>
</dbReference>
<gene>
    <name evidence="9" type="ORF">BDN70DRAFT_823632</name>
</gene>
<dbReference type="SMART" id="SM00913">
    <property type="entry name" value="IBN_N"/>
    <property type="match status" value="1"/>
</dbReference>
<feature type="domain" description="Importin N-terminal" evidence="8">
    <location>
        <begin position="27"/>
        <end position="98"/>
    </location>
</feature>
<dbReference type="OrthoDB" id="7862313at2759"/>
<dbReference type="InterPro" id="IPR034085">
    <property type="entry name" value="TOG"/>
</dbReference>
<name>A0A9P6CYP0_9AGAR</name>
<keyword evidence="6" id="KW-0653">Protein transport</keyword>
<dbReference type="GO" id="GO:0006606">
    <property type="term" value="P:protein import into nucleus"/>
    <property type="evidence" value="ECO:0007669"/>
    <property type="project" value="InterPro"/>
</dbReference>
<dbReference type="AlphaFoldDB" id="A0A9P6CYP0"/>
<evidence type="ECO:0000256" key="5">
    <source>
        <dbReference type="ARBA" id="ARBA00022737"/>
    </source>
</evidence>
<dbReference type="InterPro" id="IPR040122">
    <property type="entry name" value="Importin_beta"/>
</dbReference>
<organism evidence="9 10">
    <name type="scientific">Pholiota conissans</name>
    <dbReference type="NCBI Taxonomy" id="109636"/>
    <lineage>
        <taxon>Eukaryota</taxon>
        <taxon>Fungi</taxon>
        <taxon>Dikarya</taxon>
        <taxon>Basidiomycota</taxon>
        <taxon>Agaricomycotina</taxon>
        <taxon>Agaricomycetes</taxon>
        <taxon>Agaricomycetidae</taxon>
        <taxon>Agaricales</taxon>
        <taxon>Agaricineae</taxon>
        <taxon>Strophariaceae</taxon>
        <taxon>Pholiota</taxon>
    </lineage>
</organism>
<dbReference type="Gene3D" id="1.25.10.10">
    <property type="entry name" value="Leucine-rich Repeat Variant"/>
    <property type="match status" value="1"/>
</dbReference>
<evidence type="ECO:0000259" key="8">
    <source>
        <dbReference type="PROSITE" id="PS50166"/>
    </source>
</evidence>
<keyword evidence="3" id="KW-0813">Transport</keyword>
<dbReference type="Proteomes" id="UP000807469">
    <property type="component" value="Unassembled WGS sequence"/>
</dbReference>
<evidence type="ECO:0000313" key="10">
    <source>
        <dbReference type="Proteomes" id="UP000807469"/>
    </source>
</evidence>
<dbReference type="InterPro" id="IPR001494">
    <property type="entry name" value="Importin-beta_N"/>
</dbReference>
<accession>A0A9P6CYP0</accession>
<evidence type="ECO:0000256" key="2">
    <source>
        <dbReference type="ARBA" id="ARBA00004496"/>
    </source>
</evidence>
<sequence length="1085" mass="118456">MDPNFVQTLHNLLLQTISNDTAVLKAATAQLNQDFYKNPACISALASILASSPEHSVRQLAAVELRKRVSQNSGNLWTLLPQNEREEIKAKLPEIILNETNSLVRHSTARVIAAIASIEVPQGLWDQLLPFLLQTATSANVTHREVGSFILFTVLESIVEGFQSHVAGLYELFGRLLVDPESIEVRITTVRSLGVIAQYIDSDDKAELASFQALLPSIIQVIGQAVEAGNETGARQLFDVLETLLILEVPILGKHIPELVQFLLHCGANRAFDNELRVLALNALNWTVQYKKSKIQAKGLAPAILEGLMPVTTEEEPDDVDDDAPSRSALRIIDGLATNLPPSQVFPALRTLIIQYFSSTDPTQRRGAVLALGVCVEGCSEYMTPLMNQVWPIIEAGLQDPDASVRKATCIAVSCLCEWLEDECAPKHAVLVPSIMNLINDPATQRTACTALDALLEILHETIELYLQLIMERLAGLIETAPLPVKSVVIGAIGSAAHASQERFLPYFQPTMNHIAKFLSLTGEGEEIELRGITMDAIGTFAEAVGKDAFRPYFNDMMTQAFAGCELGSARLRECSFLFFGVMARVFGEEFAPYLPKVVPPLLASCKQPEQGEDQLEISVADAASAFASGSSPSNAITVGDIETDVNGNPSVDLEDLDLDKLMDVNSAIAVEKEIAADTIGSIFAATQGHFLPFVEQSTLELIALLPHYYEGIRKSATDSLLEIVRTFYELSDHEKWVPGANAPNTLNPQVQELISHALKPLLEMYETEDNKSVAATLCVGLAETINKIGPHFVTGNYDTICSIAMQILEQKAFCQQDPDQDEDEEAPEDQAEYDSVLISSAGDLVSSLANAFGPDFNQAFITFFPLISKYYKKSRSLSDRSAAIGCLAEIIGGMKSAITPYTQQLLELFYRALADPEYEVLSNAAFATGLLVEHSTVDLSPQYFQLLHALRKLFDVSPTDPAPKLNAKDNAAGAVGRFIMRNTAAVPLDQVLSTFVEALPLKNDFLENRPVFGALVLLFKTQGAVIYPYMDRLLQVFAYVLDPGHADQLGDEVRGELLSLLVLINREEPGKIQAAGLTPYLPSA</sequence>
<comment type="subcellular location">
    <subcellularLocation>
        <location evidence="2">Cytoplasm</location>
    </subcellularLocation>
    <subcellularLocation>
        <location evidence="1">Nucleus</location>
    </subcellularLocation>
</comment>
<keyword evidence="7" id="KW-0539">Nucleus</keyword>
<dbReference type="Pfam" id="PF03810">
    <property type="entry name" value="IBN_N"/>
    <property type="match status" value="1"/>
</dbReference>
<protein>
    <submittedName>
        <fullName evidence="9">ARM repeat-containing protein</fullName>
    </submittedName>
</protein>
<evidence type="ECO:0000256" key="3">
    <source>
        <dbReference type="ARBA" id="ARBA00022448"/>
    </source>
</evidence>
<dbReference type="SMART" id="SM01349">
    <property type="entry name" value="TOG"/>
    <property type="match status" value="1"/>
</dbReference>
<dbReference type="InterPro" id="IPR057672">
    <property type="entry name" value="TPR_IPO4/5"/>
</dbReference>
<dbReference type="InterPro" id="IPR011989">
    <property type="entry name" value="ARM-like"/>
</dbReference>
<keyword evidence="10" id="KW-1185">Reference proteome</keyword>
<dbReference type="GO" id="GO:0005737">
    <property type="term" value="C:cytoplasm"/>
    <property type="evidence" value="ECO:0007669"/>
    <property type="project" value="UniProtKB-SubCell"/>
</dbReference>
<evidence type="ECO:0000256" key="7">
    <source>
        <dbReference type="ARBA" id="ARBA00023242"/>
    </source>
</evidence>
<dbReference type="EMBL" id="MU155135">
    <property type="protein sequence ID" value="KAF9485481.1"/>
    <property type="molecule type" value="Genomic_DNA"/>
</dbReference>
<proteinExistence type="predicted"/>
<dbReference type="Pfam" id="PF13513">
    <property type="entry name" value="HEAT_EZ"/>
    <property type="match status" value="1"/>
</dbReference>
<keyword evidence="4" id="KW-0963">Cytoplasm</keyword>
<dbReference type="SUPFAM" id="SSF48371">
    <property type="entry name" value="ARM repeat"/>
    <property type="match status" value="2"/>
</dbReference>
<evidence type="ECO:0000256" key="4">
    <source>
        <dbReference type="ARBA" id="ARBA00022490"/>
    </source>
</evidence>
<evidence type="ECO:0000256" key="1">
    <source>
        <dbReference type="ARBA" id="ARBA00004123"/>
    </source>
</evidence>
<evidence type="ECO:0000313" key="9">
    <source>
        <dbReference type="EMBL" id="KAF9485481.1"/>
    </source>
</evidence>
<dbReference type="InterPro" id="IPR016024">
    <property type="entry name" value="ARM-type_fold"/>
</dbReference>